<dbReference type="InterPro" id="IPR012983">
    <property type="entry name" value="PHR"/>
</dbReference>
<dbReference type="AlphaFoldDB" id="C5L0W4"/>
<dbReference type="GeneID" id="9052530"/>
<dbReference type="EMBL" id="GG678140">
    <property type="protein sequence ID" value="EER09606.1"/>
    <property type="molecule type" value="Genomic_DNA"/>
</dbReference>
<gene>
    <name evidence="2" type="ORF">Pmar_PMAR008745</name>
</gene>
<dbReference type="InParanoid" id="C5L0W4"/>
<dbReference type="RefSeq" id="XP_002777811.1">
    <property type="nucleotide sequence ID" value="XM_002777765.1"/>
</dbReference>
<dbReference type="Gene3D" id="2.60.120.820">
    <property type="entry name" value="PHR domain"/>
    <property type="match status" value="1"/>
</dbReference>
<organism evidence="3">
    <name type="scientific">Perkinsus marinus (strain ATCC 50983 / TXsc)</name>
    <dbReference type="NCBI Taxonomy" id="423536"/>
    <lineage>
        <taxon>Eukaryota</taxon>
        <taxon>Sar</taxon>
        <taxon>Alveolata</taxon>
        <taxon>Perkinsozoa</taxon>
        <taxon>Perkinsea</taxon>
        <taxon>Perkinsida</taxon>
        <taxon>Perkinsidae</taxon>
        <taxon>Perkinsus</taxon>
    </lineage>
</organism>
<accession>C5L0W4</accession>
<protein>
    <recommendedName>
        <fullName evidence="1">PHR domain-containing protein</fullName>
    </recommendedName>
</protein>
<dbReference type="Proteomes" id="UP000007800">
    <property type="component" value="Unassembled WGS sequence"/>
</dbReference>
<keyword evidence="3" id="KW-1185">Reference proteome</keyword>
<name>C5L0W4_PERM5</name>
<dbReference type="Pfam" id="PF08005">
    <property type="entry name" value="PHR"/>
    <property type="match status" value="1"/>
</dbReference>
<sequence length="183" mass="20060">MTDTHSYIQEKRLNRQVSLKHPTCVSRLCGSTCCLEAGDEVLIARRFSGPVRFDGLSLEVGKENHSVAFQTNSPVSIIGFEMFTSRTRKVPVAFTFVEGAGIVGRVLSKGKTSLGRSKSKLKPTKNLVLKKPIAIAENTWYTFNVEYLTRVNGSLLRWASGHLGCNIDSSHSANMFGGSLHVA</sequence>
<dbReference type="OrthoDB" id="457411at2759"/>
<evidence type="ECO:0000313" key="2">
    <source>
        <dbReference type="EMBL" id="EER09606.1"/>
    </source>
</evidence>
<proteinExistence type="predicted"/>
<dbReference type="InterPro" id="IPR038648">
    <property type="entry name" value="PHR_sf"/>
</dbReference>
<evidence type="ECO:0000259" key="1">
    <source>
        <dbReference type="Pfam" id="PF08005"/>
    </source>
</evidence>
<evidence type="ECO:0000313" key="3">
    <source>
        <dbReference type="Proteomes" id="UP000007800"/>
    </source>
</evidence>
<reference evidence="2 3" key="1">
    <citation type="submission" date="2008-07" db="EMBL/GenBank/DDBJ databases">
        <authorList>
            <person name="El-Sayed N."/>
            <person name="Caler E."/>
            <person name="Inman J."/>
            <person name="Amedeo P."/>
            <person name="Hass B."/>
            <person name="Wortman J."/>
        </authorList>
    </citation>
    <scope>NUCLEOTIDE SEQUENCE [LARGE SCALE GENOMIC DNA]</scope>
    <source>
        <strain evidence="3">ATCC 50983 / TXsc</strain>
    </source>
</reference>
<feature type="domain" description="PHR" evidence="1">
    <location>
        <begin position="64"/>
        <end position="146"/>
    </location>
</feature>